<gene>
    <name evidence="1" type="ORF">SARC_09231</name>
</gene>
<dbReference type="OrthoDB" id="2014201at2759"/>
<organism evidence="1 2">
    <name type="scientific">Sphaeroforma arctica JP610</name>
    <dbReference type="NCBI Taxonomy" id="667725"/>
    <lineage>
        <taxon>Eukaryota</taxon>
        <taxon>Ichthyosporea</taxon>
        <taxon>Ichthyophonida</taxon>
        <taxon>Sphaeroforma</taxon>
    </lineage>
</organism>
<dbReference type="Proteomes" id="UP000054560">
    <property type="component" value="Unassembled WGS sequence"/>
</dbReference>
<reference evidence="1 2" key="1">
    <citation type="submission" date="2011-02" db="EMBL/GenBank/DDBJ databases">
        <title>The Genome Sequence of Sphaeroforma arctica JP610.</title>
        <authorList>
            <consortium name="The Broad Institute Genome Sequencing Platform"/>
            <person name="Russ C."/>
            <person name="Cuomo C."/>
            <person name="Young S.K."/>
            <person name="Zeng Q."/>
            <person name="Gargeya S."/>
            <person name="Alvarado L."/>
            <person name="Berlin A."/>
            <person name="Chapman S.B."/>
            <person name="Chen Z."/>
            <person name="Freedman E."/>
            <person name="Gellesch M."/>
            <person name="Goldberg J."/>
            <person name="Griggs A."/>
            <person name="Gujja S."/>
            <person name="Heilman E."/>
            <person name="Heiman D."/>
            <person name="Howarth C."/>
            <person name="Mehta T."/>
            <person name="Neiman D."/>
            <person name="Pearson M."/>
            <person name="Roberts A."/>
            <person name="Saif S."/>
            <person name="Shea T."/>
            <person name="Shenoy N."/>
            <person name="Sisk P."/>
            <person name="Stolte C."/>
            <person name="Sykes S."/>
            <person name="White J."/>
            <person name="Yandava C."/>
            <person name="Burger G."/>
            <person name="Gray M.W."/>
            <person name="Holland P.W.H."/>
            <person name="King N."/>
            <person name="Lang F.B.F."/>
            <person name="Roger A.J."/>
            <person name="Ruiz-Trillo I."/>
            <person name="Haas B."/>
            <person name="Nusbaum C."/>
            <person name="Birren B."/>
        </authorList>
    </citation>
    <scope>NUCLEOTIDE SEQUENCE [LARGE SCALE GENOMIC DNA]</scope>
    <source>
        <strain evidence="1 2">JP610</strain>
    </source>
</reference>
<name>A0A0L0FNM4_9EUKA</name>
<proteinExistence type="predicted"/>
<dbReference type="STRING" id="667725.A0A0L0FNM4"/>
<sequence>MQKFSYYHASEETSIKHEDFESAGDGLWSITPRSNHAIVALVSGDQYARLAVSLVAGLRRVNTCAGMDIVMLLSAGGLGSDECNANKGYTDKQGLVHECGSLHPVHPSQIISTVYITALQRMGVRFQFSPRVEAPMSTLKQTVWWGLAFNKVNVFGMHQYEKVVLLDTDTMVLKNLDHLTFYPMFTASTNQGCCVASEGTHMSARYGLSNQAKHSIITLRS</sequence>
<evidence type="ECO:0000313" key="1">
    <source>
        <dbReference type="EMBL" id="KNC78334.1"/>
    </source>
</evidence>
<evidence type="ECO:0000313" key="2">
    <source>
        <dbReference type="Proteomes" id="UP000054560"/>
    </source>
</evidence>
<dbReference type="GeneID" id="25909735"/>
<dbReference type="PANTHER" id="PTHR11183">
    <property type="entry name" value="GLYCOGENIN SUBFAMILY MEMBER"/>
    <property type="match status" value="1"/>
</dbReference>
<dbReference type="InterPro" id="IPR029044">
    <property type="entry name" value="Nucleotide-diphossugar_trans"/>
</dbReference>
<dbReference type="EMBL" id="KQ242509">
    <property type="protein sequence ID" value="KNC78334.1"/>
    <property type="molecule type" value="Genomic_DNA"/>
</dbReference>
<evidence type="ECO:0008006" key="3">
    <source>
        <dbReference type="Google" id="ProtNLM"/>
    </source>
</evidence>
<protein>
    <recommendedName>
        <fullName evidence="3">Hexosyltransferase</fullName>
    </recommendedName>
</protein>
<dbReference type="RefSeq" id="XP_014152236.1">
    <property type="nucleotide sequence ID" value="XM_014296761.1"/>
</dbReference>
<dbReference type="SUPFAM" id="SSF53448">
    <property type="entry name" value="Nucleotide-diphospho-sugar transferases"/>
    <property type="match status" value="1"/>
</dbReference>
<dbReference type="InterPro" id="IPR050587">
    <property type="entry name" value="GNT1/Glycosyltrans_8"/>
</dbReference>
<dbReference type="Gene3D" id="3.90.550.10">
    <property type="entry name" value="Spore Coat Polysaccharide Biosynthesis Protein SpsA, Chain A"/>
    <property type="match status" value="1"/>
</dbReference>
<dbReference type="AlphaFoldDB" id="A0A0L0FNM4"/>
<accession>A0A0L0FNM4</accession>
<keyword evidence="2" id="KW-1185">Reference proteome</keyword>